<keyword evidence="5" id="KW-0269">Exonuclease</keyword>
<dbReference type="InterPro" id="IPR013520">
    <property type="entry name" value="Ribonucl_H"/>
</dbReference>
<dbReference type="InterPro" id="IPR036397">
    <property type="entry name" value="RNaseH_sf"/>
</dbReference>
<dbReference type="InterPro" id="IPR047021">
    <property type="entry name" value="REXO1/3/4-like"/>
</dbReference>
<feature type="region of interest" description="Disordered" evidence="7">
    <location>
        <begin position="1"/>
        <end position="41"/>
    </location>
</feature>
<dbReference type="SUPFAM" id="SSF53098">
    <property type="entry name" value="Ribonuclease H-like"/>
    <property type="match status" value="1"/>
</dbReference>
<dbReference type="InterPro" id="IPR012337">
    <property type="entry name" value="RNaseH-like_sf"/>
</dbReference>
<dbReference type="PANTHER" id="PTHR12801:SF115">
    <property type="entry name" value="FI18136P1-RELATED"/>
    <property type="match status" value="1"/>
</dbReference>
<organism evidence="9">
    <name type="scientific">Mucor ambiguus</name>
    <dbReference type="NCBI Taxonomy" id="91626"/>
    <lineage>
        <taxon>Eukaryota</taxon>
        <taxon>Fungi</taxon>
        <taxon>Fungi incertae sedis</taxon>
        <taxon>Mucoromycota</taxon>
        <taxon>Mucoromycotina</taxon>
        <taxon>Mucoromycetes</taxon>
        <taxon>Mucorales</taxon>
        <taxon>Mucorineae</taxon>
        <taxon>Mucoraceae</taxon>
        <taxon>Mucor</taxon>
    </lineage>
</organism>
<dbReference type="InterPro" id="IPR034922">
    <property type="entry name" value="REX1-like_exo"/>
</dbReference>
<dbReference type="EMBL" id="DF836667">
    <property type="protein sequence ID" value="GAN10629.1"/>
    <property type="molecule type" value="Genomic_DNA"/>
</dbReference>
<dbReference type="OrthoDB" id="206335at2759"/>
<accession>A0A0C9MT65</accession>
<evidence type="ECO:0000256" key="7">
    <source>
        <dbReference type="SAM" id="MobiDB-lite"/>
    </source>
</evidence>
<reference evidence="9" key="1">
    <citation type="submission" date="2014-09" db="EMBL/GenBank/DDBJ databases">
        <title>Draft genome sequence of an oleaginous Mucoromycotina fungus Mucor ambiguus NBRC6742.</title>
        <authorList>
            <person name="Takeda I."/>
            <person name="Yamane N."/>
            <person name="Morita T."/>
            <person name="Tamano K."/>
            <person name="Machida M."/>
            <person name="Baker S."/>
            <person name="Koike H."/>
        </authorList>
    </citation>
    <scope>NUCLEOTIDE SEQUENCE</scope>
    <source>
        <strain evidence="9">NBRC 6742</strain>
    </source>
</reference>
<gene>
    <name evidence="9" type="ORF">MAM1_0378c10173</name>
</gene>
<keyword evidence="6" id="KW-0539">Nucleus</keyword>
<evidence type="ECO:0000256" key="2">
    <source>
        <dbReference type="ARBA" id="ARBA00006357"/>
    </source>
</evidence>
<dbReference type="SMART" id="SM00479">
    <property type="entry name" value="EXOIII"/>
    <property type="match status" value="1"/>
</dbReference>
<evidence type="ECO:0000313" key="10">
    <source>
        <dbReference type="Proteomes" id="UP000053815"/>
    </source>
</evidence>
<keyword evidence="10" id="KW-1185">Reference proteome</keyword>
<sequence length="609" mass="69114">MDSSSLTNTTTDKSSTKRPSDSNMSDEINGDIKKPRTDDDDLKLTAKQKKKAAKARKLGMAYHVVNSELVIQPKLFFKQFNDFATMKDARNLMLTALAPKGKQARLAEIPDFPGVAPVKKAIMIDVPIYDPFDMGLPIEARNVSKAGSAAVYDQVKAEPLYEYIKQMDDEDNEILGLISAAGFDQYKRVHDRFLDLLEVPLSKSEIKRKREEEDQDPDQKRAIVPEVLIMTKEQLHMEDFPIPTSLDPNSVLEDGWVDTLPGTGVTPKRLVALDCEMCKTVNGYAVTRVALVDRDNNQLINELVKPSEEITDYVTHISGVDEKSLIGINTTLADIQKKIQKYVDGDTILVGHGLVNDMKCLKMRHPYIIDTAIIYHHKNGPPYKPSLRDLTVRYLKRTIQIKDEDKKPGEDKGHDPCEDAIASLELLERKLRYGINYGLAGLSQVETIIDFLKRSHQRGAVIECNADLSLLMKNKLAESNAEDYCPKQTDEQVAQKVIEQHKHRDLVIARFDLPQESEQERRLAFFTMFKGIHQAMEPNTAFCITTGYRSNKQRDQLREKRVEFKKKLKAVGLAEIPMEERWSIDDEHLLEKVADDTRRGFIFASVKNA</sequence>
<proteinExistence type="inferred from homology"/>
<dbReference type="GO" id="GO:0003676">
    <property type="term" value="F:nucleic acid binding"/>
    <property type="evidence" value="ECO:0007669"/>
    <property type="project" value="InterPro"/>
</dbReference>
<evidence type="ECO:0000259" key="8">
    <source>
        <dbReference type="SMART" id="SM00479"/>
    </source>
</evidence>
<evidence type="ECO:0000256" key="3">
    <source>
        <dbReference type="ARBA" id="ARBA00022722"/>
    </source>
</evidence>
<comment type="similarity">
    <text evidence="2">Belongs to the REXO1/REXO3 family.</text>
</comment>
<dbReference type="FunFam" id="3.30.420.10:FF:000031">
    <property type="entry name" value="RNA exonuclease 1"/>
    <property type="match status" value="1"/>
</dbReference>
<dbReference type="CDD" id="cd06145">
    <property type="entry name" value="REX1_like"/>
    <property type="match status" value="1"/>
</dbReference>
<dbReference type="Proteomes" id="UP000053815">
    <property type="component" value="Unassembled WGS sequence"/>
</dbReference>
<dbReference type="PANTHER" id="PTHR12801">
    <property type="entry name" value="RNA EXONUCLEASE REXO1 / RECO3 FAMILY MEMBER-RELATED"/>
    <property type="match status" value="1"/>
</dbReference>
<evidence type="ECO:0000256" key="1">
    <source>
        <dbReference type="ARBA" id="ARBA00004123"/>
    </source>
</evidence>
<dbReference type="STRING" id="91626.A0A0C9MT65"/>
<keyword evidence="3" id="KW-0540">Nuclease</keyword>
<dbReference type="Gene3D" id="3.30.420.10">
    <property type="entry name" value="Ribonuclease H-like superfamily/Ribonuclease H"/>
    <property type="match status" value="1"/>
</dbReference>
<dbReference type="GO" id="GO:0010629">
    <property type="term" value="P:negative regulation of gene expression"/>
    <property type="evidence" value="ECO:0007669"/>
    <property type="project" value="UniProtKB-ARBA"/>
</dbReference>
<evidence type="ECO:0000256" key="6">
    <source>
        <dbReference type="ARBA" id="ARBA00023242"/>
    </source>
</evidence>
<keyword evidence="4" id="KW-0378">Hydrolase</keyword>
<evidence type="ECO:0000256" key="5">
    <source>
        <dbReference type="ARBA" id="ARBA00022839"/>
    </source>
</evidence>
<feature type="domain" description="Exonuclease" evidence="8">
    <location>
        <begin position="269"/>
        <end position="436"/>
    </location>
</feature>
<evidence type="ECO:0000256" key="4">
    <source>
        <dbReference type="ARBA" id="ARBA00022801"/>
    </source>
</evidence>
<evidence type="ECO:0000313" key="9">
    <source>
        <dbReference type="EMBL" id="GAN10629.1"/>
    </source>
</evidence>
<name>A0A0C9MT65_9FUNG</name>
<dbReference type="AlphaFoldDB" id="A0A0C9MT65"/>
<comment type="subcellular location">
    <subcellularLocation>
        <location evidence="1">Nucleus</location>
    </subcellularLocation>
</comment>
<protein>
    <submittedName>
        <fullName evidence="9">Ribonuclease H</fullName>
    </submittedName>
</protein>
<dbReference type="GO" id="GO:0005634">
    <property type="term" value="C:nucleus"/>
    <property type="evidence" value="ECO:0007669"/>
    <property type="project" value="UniProtKB-SubCell"/>
</dbReference>
<dbReference type="GO" id="GO:0004527">
    <property type="term" value="F:exonuclease activity"/>
    <property type="evidence" value="ECO:0007669"/>
    <property type="project" value="UniProtKB-KW"/>
</dbReference>
<feature type="compositionally biased region" description="Polar residues" evidence="7">
    <location>
        <begin position="1"/>
        <end position="13"/>
    </location>
</feature>